<evidence type="ECO:0000313" key="2">
    <source>
        <dbReference type="Proteomes" id="UP001064048"/>
    </source>
</evidence>
<name>A0ACC0JEE5_CHOFU</name>
<protein>
    <submittedName>
        <fullName evidence="1">Uncharacterized protein</fullName>
    </submittedName>
</protein>
<dbReference type="Proteomes" id="UP001064048">
    <property type="component" value="Chromosome 10"/>
</dbReference>
<reference evidence="1 2" key="1">
    <citation type="journal article" date="2022" name="Genome Biol. Evol.">
        <title>The Spruce Budworm Genome: Reconstructing the Evolutionary History of Antifreeze Proteins.</title>
        <authorList>
            <person name="Beliveau C."/>
            <person name="Gagne P."/>
            <person name="Picq S."/>
            <person name="Vernygora O."/>
            <person name="Keeling C.I."/>
            <person name="Pinkney K."/>
            <person name="Doucet D."/>
            <person name="Wen F."/>
            <person name="Johnston J.S."/>
            <person name="Maaroufi H."/>
            <person name="Boyle B."/>
            <person name="Laroche J."/>
            <person name="Dewar K."/>
            <person name="Juretic N."/>
            <person name="Blackburn G."/>
            <person name="Nisole A."/>
            <person name="Brunet B."/>
            <person name="Brandao M."/>
            <person name="Lumley L."/>
            <person name="Duan J."/>
            <person name="Quan G."/>
            <person name="Lucarotti C.J."/>
            <person name="Roe A.D."/>
            <person name="Sperling F.A.H."/>
            <person name="Levesque R.C."/>
            <person name="Cusson M."/>
        </authorList>
    </citation>
    <scope>NUCLEOTIDE SEQUENCE [LARGE SCALE GENOMIC DNA]</scope>
    <source>
        <strain evidence="1">Glfc:IPQL:Cfum</strain>
    </source>
</reference>
<dbReference type="EMBL" id="CM046110">
    <property type="protein sequence ID" value="KAI8422414.1"/>
    <property type="molecule type" value="Genomic_DNA"/>
</dbReference>
<comment type="caution">
    <text evidence="1">The sequence shown here is derived from an EMBL/GenBank/DDBJ whole genome shotgun (WGS) entry which is preliminary data.</text>
</comment>
<keyword evidence="2" id="KW-1185">Reference proteome</keyword>
<gene>
    <name evidence="1" type="ORF">MSG28_006254</name>
</gene>
<accession>A0ACC0JEE5</accession>
<evidence type="ECO:0000313" key="1">
    <source>
        <dbReference type="EMBL" id="KAI8422414.1"/>
    </source>
</evidence>
<sequence>MRRAVACGMCRAAVACVVRASHFDVVERGTGRGRRGRGRVRRERRQVVVGRAQRQAVGQFSRGLRARRWLLVNDFGYWWRLGRMLVAGGGLSGAGGTGSRGRGTRGKGGGRARLPRDALDSSSEPEQELHCEHDSEQTDSENRKTNVLVELVATSSRHWYGLHTSLLYRDDRYVYRPAGSRAVWCASAAASAASAGRRARRAAQRASQHRSRDDWYVYRPAGSRAVWCASAAASAASAGRQPSQHRSRDDWYVYRPAAAAPCGAPAAAVVRATSAPALRGQRGQARAPPATTGMCTDLRAAAPCGAPARRPPRPARAGARAEPPARVAAQVPRRLVCTDLRAAAPCGAPARRPPRPARQARAPSRPARVAAQVPRRLVCVPTCGSRAVWCASAAASAASAGRRARRAAQRASQHRSHDDRWGASSSAPAGCGSAASAWSRHCSRAPSSPATMGQVRALAHGDFLYRCCRAFCKCSTASLLTHVSRIGNALQKRCQRATASRLYRCKRATVSDDIVKGGRVKRDSSALASRLNRGYVGECTASDRISTVSMRTRDSIATASLQKVTVGERLNLVECVSPAVACTICSEPSMQAASSRRPHGARRAARPGAGSGARVAASQGDRRAARNAAEGSSCCVHDNCILAWSSSTGLQGAGSTAAAPHTSTLVTAGVSHHDTLRSVRRDPPSSTECFQLGPISTKSGSDDWILRKLRKLFKYCRNAYDYNYLAHLRTAPPGRAAPRAQAQATPRFIKPHSEVQPFTLRQESEVNIFTKKDSYFSTSDLFLRNATPSSASH</sequence>
<organism evidence="1 2">
    <name type="scientific">Choristoneura fumiferana</name>
    <name type="common">Spruce budworm moth</name>
    <name type="synonym">Archips fumiferana</name>
    <dbReference type="NCBI Taxonomy" id="7141"/>
    <lineage>
        <taxon>Eukaryota</taxon>
        <taxon>Metazoa</taxon>
        <taxon>Ecdysozoa</taxon>
        <taxon>Arthropoda</taxon>
        <taxon>Hexapoda</taxon>
        <taxon>Insecta</taxon>
        <taxon>Pterygota</taxon>
        <taxon>Neoptera</taxon>
        <taxon>Endopterygota</taxon>
        <taxon>Lepidoptera</taxon>
        <taxon>Glossata</taxon>
        <taxon>Ditrysia</taxon>
        <taxon>Tortricoidea</taxon>
        <taxon>Tortricidae</taxon>
        <taxon>Tortricinae</taxon>
        <taxon>Choristoneura</taxon>
    </lineage>
</organism>
<proteinExistence type="predicted"/>